<organism evidence="1 2">
    <name type="scientific">Trachymyrmex septentrionalis</name>
    <dbReference type="NCBI Taxonomy" id="34720"/>
    <lineage>
        <taxon>Eukaryota</taxon>
        <taxon>Metazoa</taxon>
        <taxon>Ecdysozoa</taxon>
        <taxon>Arthropoda</taxon>
        <taxon>Hexapoda</taxon>
        <taxon>Insecta</taxon>
        <taxon>Pterygota</taxon>
        <taxon>Neoptera</taxon>
        <taxon>Endopterygota</taxon>
        <taxon>Hymenoptera</taxon>
        <taxon>Apocrita</taxon>
        <taxon>Aculeata</taxon>
        <taxon>Formicoidea</taxon>
        <taxon>Formicidae</taxon>
        <taxon>Myrmicinae</taxon>
        <taxon>Trachymyrmex</taxon>
    </lineage>
</organism>
<keyword evidence="2" id="KW-1185">Reference proteome</keyword>
<dbReference type="EMBL" id="KQ981744">
    <property type="protein sequence ID" value="KYN36317.1"/>
    <property type="molecule type" value="Genomic_DNA"/>
</dbReference>
<gene>
    <name evidence="1" type="ORF">ALC56_09277</name>
</gene>
<dbReference type="AlphaFoldDB" id="A0A195F802"/>
<dbReference type="Proteomes" id="UP000078541">
    <property type="component" value="Unassembled WGS sequence"/>
</dbReference>
<protein>
    <submittedName>
        <fullName evidence="1">Uncharacterized protein</fullName>
    </submittedName>
</protein>
<proteinExistence type="predicted"/>
<name>A0A195F802_9HYME</name>
<evidence type="ECO:0000313" key="2">
    <source>
        <dbReference type="Proteomes" id="UP000078541"/>
    </source>
</evidence>
<accession>A0A195F802</accession>
<sequence>MTPDTRAPYKEIIHDVLATNYSVSRNEAPEIALGPLYPSAYLPPLNLCAATPEEERRIRRGCRRGPYGIFGRVAQRGKSAPFLTPCGSSRKMSTRRPRLICNRNCQIFMEGYW</sequence>
<reference evidence="1 2" key="1">
    <citation type="submission" date="2016-03" db="EMBL/GenBank/DDBJ databases">
        <title>Trachymyrmex septentrionalis WGS genome.</title>
        <authorList>
            <person name="Nygaard S."/>
            <person name="Hu H."/>
            <person name="Boomsma J."/>
            <person name="Zhang G."/>
        </authorList>
    </citation>
    <scope>NUCLEOTIDE SEQUENCE [LARGE SCALE GENOMIC DNA]</scope>
    <source>
        <strain evidence="1">Tsep2-gDNA-1</strain>
        <tissue evidence="1">Whole body</tissue>
    </source>
</reference>
<evidence type="ECO:0000313" key="1">
    <source>
        <dbReference type="EMBL" id="KYN36317.1"/>
    </source>
</evidence>